<dbReference type="InterPro" id="IPR020977">
    <property type="entry name" value="Beta-casein-like"/>
</dbReference>
<keyword evidence="8" id="KW-1185">Reference proteome</keyword>
<keyword evidence="3 6" id="KW-0812">Transmembrane</keyword>
<name>A0A8C4Z4T4_GADMO</name>
<protein>
    <submittedName>
        <fullName evidence="7">Transmembrane protein 54b</fullName>
    </submittedName>
</protein>
<reference evidence="7" key="2">
    <citation type="submission" date="2025-09" db="UniProtKB">
        <authorList>
            <consortium name="Ensembl"/>
        </authorList>
    </citation>
    <scope>IDENTIFICATION</scope>
</reference>
<dbReference type="Ensembl" id="ENSGMOT00000005093.2">
    <property type="protein sequence ID" value="ENSGMOP00000004949.2"/>
    <property type="gene ID" value="ENSGMOG00000004679.2"/>
</dbReference>
<dbReference type="Pfam" id="PF12304">
    <property type="entry name" value="BCLP"/>
    <property type="match status" value="1"/>
</dbReference>
<dbReference type="GO" id="GO:0016020">
    <property type="term" value="C:membrane"/>
    <property type="evidence" value="ECO:0007669"/>
    <property type="project" value="UniProtKB-SubCell"/>
</dbReference>
<feature type="transmembrane region" description="Helical" evidence="6">
    <location>
        <begin position="24"/>
        <end position="46"/>
    </location>
</feature>
<reference evidence="7" key="1">
    <citation type="submission" date="2025-08" db="UniProtKB">
        <authorList>
            <consortium name="Ensembl"/>
        </authorList>
    </citation>
    <scope>IDENTIFICATION</scope>
</reference>
<proteinExistence type="inferred from homology"/>
<comment type="subcellular location">
    <subcellularLocation>
        <location evidence="1">Membrane</location>
        <topology evidence="1">Multi-pass membrane protein</topology>
    </subcellularLocation>
</comment>
<evidence type="ECO:0000256" key="1">
    <source>
        <dbReference type="ARBA" id="ARBA00004141"/>
    </source>
</evidence>
<accession>A0A8C4Z4T4</accession>
<evidence type="ECO:0000256" key="6">
    <source>
        <dbReference type="SAM" id="Phobius"/>
    </source>
</evidence>
<dbReference type="AlphaFoldDB" id="A0A8C4Z4T4"/>
<evidence type="ECO:0000256" key="3">
    <source>
        <dbReference type="ARBA" id="ARBA00022692"/>
    </source>
</evidence>
<keyword evidence="5 6" id="KW-0472">Membrane</keyword>
<feature type="transmembrane region" description="Helical" evidence="6">
    <location>
        <begin position="66"/>
        <end position="85"/>
    </location>
</feature>
<feature type="transmembrane region" description="Helical" evidence="6">
    <location>
        <begin position="97"/>
        <end position="121"/>
    </location>
</feature>
<keyword evidence="4 6" id="KW-1133">Transmembrane helix</keyword>
<feature type="transmembrane region" description="Helical" evidence="6">
    <location>
        <begin position="162"/>
        <end position="192"/>
    </location>
</feature>
<dbReference type="Proteomes" id="UP000694546">
    <property type="component" value="Chromosome 22"/>
</dbReference>
<evidence type="ECO:0000256" key="4">
    <source>
        <dbReference type="ARBA" id="ARBA00022989"/>
    </source>
</evidence>
<evidence type="ECO:0000256" key="2">
    <source>
        <dbReference type="ARBA" id="ARBA00011030"/>
    </source>
</evidence>
<dbReference type="PANTHER" id="PTHR31258">
    <property type="entry name" value="KERATINOCYTE-ASSOCIATED PROTEIN 3"/>
    <property type="match status" value="1"/>
</dbReference>
<organism evidence="7 8">
    <name type="scientific">Gadus morhua</name>
    <name type="common">Atlantic cod</name>
    <dbReference type="NCBI Taxonomy" id="8049"/>
    <lineage>
        <taxon>Eukaryota</taxon>
        <taxon>Metazoa</taxon>
        <taxon>Chordata</taxon>
        <taxon>Craniata</taxon>
        <taxon>Vertebrata</taxon>
        <taxon>Euteleostomi</taxon>
        <taxon>Actinopterygii</taxon>
        <taxon>Neopterygii</taxon>
        <taxon>Teleostei</taxon>
        <taxon>Neoteleostei</taxon>
        <taxon>Acanthomorphata</taxon>
        <taxon>Zeiogadaria</taxon>
        <taxon>Gadariae</taxon>
        <taxon>Gadiformes</taxon>
        <taxon>Gadoidei</taxon>
        <taxon>Gadidae</taxon>
        <taxon>Gadus</taxon>
    </lineage>
</organism>
<comment type="similarity">
    <text evidence="2">Belongs to the TMEM54 family.</text>
</comment>
<dbReference type="GeneTree" id="ENSGT00390000004700"/>
<evidence type="ECO:0000256" key="5">
    <source>
        <dbReference type="ARBA" id="ARBA00023136"/>
    </source>
</evidence>
<evidence type="ECO:0000313" key="8">
    <source>
        <dbReference type="Proteomes" id="UP000694546"/>
    </source>
</evidence>
<dbReference type="PANTHER" id="PTHR31258:SF5">
    <property type="entry name" value="TMEM54 PROTEIN-RELATED"/>
    <property type="match status" value="1"/>
</dbReference>
<evidence type="ECO:0000313" key="7">
    <source>
        <dbReference type="Ensembl" id="ENSGMOP00000004949.2"/>
    </source>
</evidence>
<sequence length="232" mass="24795">VINSSTNISMHCASLEDPNALMRMGLSVILIGHVNFLLGALVHGAVLRHINLHKQARAMEYSISNVMALSAGLVAIIVGILAIILSKNKSDRKLTWALFALSLLSSLMGAAAAVGLLLSVVRAIVHGGRSLLTHCRFPDAIGYSSITNECPFDPTRIYSTTLILWAPLIVTCLVQLVFCSQCFAACISFLGLTCCPGPPADRHRVVRHAHTRTCTCAHAQCVGVELTHVTCG</sequence>